<feature type="domain" description="MADF" evidence="3">
    <location>
        <begin position="10"/>
        <end position="97"/>
    </location>
</feature>
<dbReference type="AlphaFoldDB" id="A0A146M521"/>
<keyword evidence="1" id="KW-0539">Nucleus</keyword>
<dbReference type="SMART" id="SM00595">
    <property type="entry name" value="MADF"/>
    <property type="match status" value="1"/>
</dbReference>
<dbReference type="PANTHER" id="PTHR12243:SF60">
    <property type="entry name" value="SI:CH211-15D5.12-RELATED"/>
    <property type="match status" value="1"/>
</dbReference>
<dbReference type="Pfam" id="PF10545">
    <property type="entry name" value="MADF_DNA_bdg"/>
    <property type="match status" value="1"/>
</dbReference>
<dbReference type="GO" id="GO:0003677">
    <property type="term" value="F:DNA binding"/>
    <property type="evidence" value="ECO:0007669"/>
    <property type="project" value="InterPro"/>
</dbReference>
<reference evidence="5" key="1">
    <citation type="journal article" date="2016" name="Gigascience">
        <title>De novo construction of an expanded transcriptome assembly for the western tarnished plant bug, Lygus hesperus.</title>
        <authorList>
            <person name="Tassone E.E."/>
            <person name="Geib S.M."/>
            <person name="Hall B."/>
            <person name="Fabrick J.A."/>
            <person name="Brent C.S."/>
            <person name="Hull J.J."/>
        </authorList>
    </citation>
    <scope>NUCLEOTIDE SEQUENCE</scope>
</reference>
<name>A0A146M521_LYGHE</name>
<dbReference type="EMBL" id="GDHC01004959">
    <property type="protein sequence ID" value="JAQ13670.1"/>
    <property type="molecule type" value="Transcribed_RNA"/>
</dbReference>
<feature type="region of interest" description="Disordered" evidence="2">
    <location>
        <begin position="123"/>
        <end position="158"/>
    </location>
</feature>
<evidence type="ECO:0008006" key="6">
    <source>
        <dbReference type="Google" id="ProtNLM"/>
    </source>
</evidence>
<dbReference type="PANTHER" id="PTHR12243">
    <property type="entry name" value="MADF DOMAIN TRANSCRIPTION FACTOR"/>
    <property type="match status" value="1"/>
</dbReference>
<dbReference type="InterPro" id="IPR004210">
    <property type="entry name" value="BESS_motif"/>
</dbReference>
<proteinExistence type="predicted"/>
<dbReference type="GO" id="GO:0005634">
    <property type="term" value="C:nucleus"/>
    <property type="evidence" value="ECO:0007669"/>
    <property type="project" value="UniProtKB-SubCell"/>
</dbReference>
<organism evidence="5">
    <name type="scientific">Lygus hesperus</name>
    <name type="common">Western plant bug</name>
    <dbReference type="NCBI Taxonomy" id="30085"/>
    <lineage>
        <taxon>Eukaryota</taxon>
        <taxon>Metazoa</taxon>
        <taxon>Ecdysozoa</taxon>
        <taxon>Arthropoda</taxon>
        <taxon>Hexapoda</taxon>
        <taxon>Insecta</taxon>
        <taxon>Pterygota</taxon>
        <taxon>Neoptera</taxon>
        <taxon>Paraneoptera</taxon>
        <taxon>Hemiptera</taxon>
        <taxon>Heteroptera</taxon>
        <taxon>Panheteroptera</taxon>
        <taxon>Cimicomorpha</taxon>
        <taxon>Miridae</taxon>
        <taxon>Mirini</taxon>
        <taxon>Lygus</taxon>
    </lineage>
</organism>
<evidence type="ECO:0000313" key="5">
    <source>
        <dbReference type="EMBL" id="JAQ13670.1"/>
    </source>
</evidence>
<protein>
    <recommendedName>
        <fullName evidence="6">Transcription factor Adf-1</fullName>
    </recommendedName>
</protein>
<feature type="compositionally biased region" description="Basic and acidic residues" evidence="2">
    <location>
        <begin position="123"/>
        <end position="132"/>
    </location>
</feature>
<dbReference type="PROSITE" id="PS51029">
    <property type="entry name" value="MADF"/>
    <property type="match status" value="1"/>
</dbReference>
<evidence type="ECO:0000259" key="4">
    <source>
        <dbReference type="PROSITE" id="PS51031"/>
    </source>
</evidence>
<gene>
    <name evidence="5" type="ORF">g.47060</name>
</gene>
<dbReference type="InterPro" id="IPR006578">
    <property type="entry name" value="MADF-dom"/>
</dbReference>
<evidence type="ECO:0000259" key="3">
    <source>
        <dbReference type="PROSITE" id="PS51029"/>
    </source>
</evidence>
<sequence length="260" mass="30052">MRDDPDFNIDLVQEIEKFPSLYDPTHVDYTKRNVQDRVWRELAEKMGEPVDAIKSRWKNLRSRHFKVKNHSIHSTGAVKRKSYYLAEYLQFLDKVGELRPFEEAVYDVHDVLKVEVDEAMDQDPRRAVDRPEVAMYRENSQVSQNTAPESETSEDDVVLVRQDKNAKRKRIQELNNGSTHSSDLHARAHALSINAQAQSSSAQAQNVNSLRAESNVVSLVDPDLAFMYSLVPDVRNMKDEVKRKFKIKLLQLIDETLSNQ</sequence>
<dbReference type="GO" id="GO:0005667">
    <property type="term" value="C:transcription regulator complex"/>
    <property type="evidence" value="ECO:0007669"/>
    <property type="project" value="TreeGrafter"/>
</dbReference>
<comment type="subcellular location">
    <subcellularLocation>
        <location evidence="1">Nucleus</location>
    </subcellularLocation>
</comment>
<feature type="compositionally biased region" description="Polar residues" evidence="2">
    <location>
        <begin position="138"/>
        <end position="150"/>
    </location>
</feature>
<evidence type="ECO:0000256" key="2">
    <source>
        <dbReference type="SAM" id="MobiDB-lite"/>
    </source>
</evidence>
<dbReference type="Pfam" id="PF02944">
    <property type="entry name" value="BESS"/>
    <property type="match status" value="1"/>
</dbReference>
<feature type="domain" description="BESS" evidence="4">
    <location>
        <begin position="220"/>
        <end position="259"/>
    </location>
</feature>
<dbReference type="InterPro" id="IPR039353">
    <property type="entry name" value="TF_Adf1"/>
</dbReference>
<evidence type="ECO:0000256" key="1">
    <source>
        <dbReference type="PROSITE-ProRule" id="PRU00371"/>
    </source>
</evidence>
<dbReference type="GO" id="GO:0006357">
    <property type="term" value="P:regulation of transcription by RNA polymerase II"/>
    <property type="evidence" value="ECO:0007669"/>
    <property type="project" value="TreeGrafter"/>
</dbReference>
<accession>A0A146M521</accession>
<dbReference type="PROSITE" id="PS51031">
    <property type="entry name" value="BESS"/>
    <property type="match status" value="1"/>
</dbReference>